<dbReference type="InterPro" id="IPR050145">
    <property type="entry name" value="Centrin_CML-like"/>
</dbReference>
<evidence type="ECO:0000256" key="3">
    <source>
        <dbReference type="SAM" id="MobiDB-lite"/>
    </source>
</evidence>
<dbReference type="GO" id="GO:0005509">
    <property type="term" value="F:calcium ion binding"/>
    <property type="evidence" value="ECO:0007669"/>
    <property type="project" value="InterPro"/>
</dbReference>
<dbReference type="OrthoDB" id="343296at2759"/>
<feature type="domain" description="EF-hand" evidence="4">
    <location>
        <begin position="74"/>
        <end position="109"/>
    </location>
</feature>
<dbReference type="EMBL" id="ML975154">
    <property type="protein sequence ID" value="KAF1813826.1"/>
    <property type="molecule type" value="Genomic_DNA"/>
</dbReference>
<sequence length="235" mass="26511">MASNTPFPPRSSVGFGRGAIASGSQQPQQSHTLGAAAAQQQRERERVERERLERERLEREKASQQVQFGDLSEEQREEVQEAFNLFDMDRDGHLDYHELKVAMKALGFDLPKNEIQQILTTRGIPTQNLKTSSKVPQTAPPSLVGTNKLLLPRPTFETLMASMILNRDPRDEILRAFDLFDENRTGKIGLDDLRRVARELGEQLSEEDLAAMIDEFDLDGDGMIDRDEFVGICLG</sequence>
<keyword evidence="1" id="KW-0677">Repeat</keyword>
<dbReference type="CDD" id="cd00051">
    <property type="entry name" value="EFh"/>
    <property type="match status" value="2"/>
</dbReference>
<organism evidence="5">
    <name type="scientific">Eremomyces bilateralis CBS 781.70</name>
    <dbReference type="NCBI Taxonomy" id="1392243"/>
    <lineage>
        <taxon>Eukaryota</taxon>
        <taxon>Fungi</taxon>
        <taxon>Dikarya</taxon>
        <taxon>Ascomycota</taxon>
        <taxon>Pezizomycotina</taxon>
        <taxon>Dothideomycetes</taxon>
        <taxon>Dothideomycetes incertae sedis</taxon>
        <taxon>Eremomycetales</taxon>
        <taxon>Eremomycetaceae</taxon>
        <taxon>Eremomyces</taxon>
    </lineage>
</organism>
<evidence type="ECO:0000256" key="2">
    <source>
        <dbReference type="ARBA" id="ARBA00022837"/>
    </source>
</evidence>
<dbReference type="Pfam" id="PF13499">
    <property type="entry name" value="EF-hand_7"/>
    <property type="match status" value="1"/>
</dbReference>
<evidence type="ECO:0000313" key="5">
    <source>
        <dbReference type="EMBL" id="KAF1813826.1"/>
    </source>
</evidence>
<dbReference type="InterPro" id="IPR011992">
    <property type="entry name" value="EF-hand-dom_pair"/>
</dbReference>
<dbReference type="AlphaFoldDB" id="A0A6G1G7B6"/>
<reference evidence="7" key="2">
    <citation type="submission" date="2020-04" db="EMBL/GenBank/DDBJ databases">
        <authorList>
            <consortium name="NCBI Genome Project"/>
        </authorList>
    </citation>
    <scope>NUCLEOTIDE SEQUENCE</scope>
    <source>
        <strain evidence="7">CBS 781.70</strain>
    </source>
</reference>
<keyword evidence="2" id="KW-0106">Calcium</keyword>
<evidence type="ECO:0000256" key="1">
    <source>
        <dbReference type="ARBA" id="ARBA00022737"/>
    </source>
</evidence>
<protein>
    <submittedName>
        <fullName evidence="5 7">EF-hand</fullName>
    </submittedName>
</protein>
<feature type="compositionally biased region" description="Polar residues" evidence="3">
    <location>
        <begin position="22"/>
        <end position="32"/>
    </location>
</feature>
<keyword evidence="6" id="KW-1185">Reference proteome</keyword>
<evidence type="ECO:0000313" key="7">
    <source>
        <dbReference type="RefSeq" id="XP_033535457.1"/>
    </source>
</evidence>
<feature type="region of interest" description="Disordered" evidence="3">
    <location>
        <begin position="1"/>
        <end position="74"/>
    </location>
</feature>
<dbReference type="RefSeq" id="XP_033535457.1">
    <property type="nucleotide sequence ID" value="XM_033679180.1"/>
</dbReference>
<feature type="domain" description="EF-hand" evidence="4">
    <location>
        <begin position="168"/>
        <end position="203"/>
    </location>
</feature>
<dbReference type="PANTHER" id="PTHR23050">
    <property type="entry name" value="CALCIUM BINDING PROTEIN"/>
    <property type="match status" value="1"/>
</dbReference>
<dbReference type="PROSITE" id="PS50222">
    <property type="entry name" value="EF_HAND_2"/>
    <property type="match status" value="3"/>
</dbReference>
<dbReference type="Proteomes" id="UP000504638">
    <property type="component" value="Unplaced"/>
</dbReference>
<reference evidence="5 7" key="1">
    <citation type="submission" date="2020-01" db="EMBL/GenBank/DDBJ databases">
        <authorList>
            <consortium name="DOE Joint Genome Institute"/>
            <person name="Haridas S."/>
            <person name="Albert R."/>
            <person name="Binder M."/>
            <person name="Bloem J."/>
            <person name="Labutti K."/>
            <person name="Salamov A."/>
            <person name="Andreopoulos B."/>
            <person name="Baker S.E."/>
            <person name="Barry K."/>
            <person name="Bills G."/>
            <person name="Bluhm B.H."/>
            <person name="Cannon C."/>
            <person name="Castanera R."/>
            <person name="Culley D.E."/>
            <person name="Daum C."/>
            <person name="Ezra D."/>
            <person name="Gonzalez J.B."/>
            <person name="Henrissat B."/>
            <person name="Kuo A."/>
            <person name="Liang C."/>
            <person name="Lipzen A."/>
            <person name="Lutzoni F."/>
            <person name="Magnuson J."/>
            <person name="Mondo S."/>
            <person name="Nolan M."/>
            <person name="Ohm R."/>
            <person name="Pangilinan J."/>
            <person name="Park H.-J."/>
            <person name="Ramirez L."/>
            <person name="Alfaro M."/>
            <person name="Sun H."/>
            <person name="Tritt A."/>
            <person name="Yoshinaga Y."/>
            <person name="Zwiers L.-H."/>
            <person name="Turgeon B.G."/>
            <person name="Goodwin S.B."/>
            <person name="Spatafora J.W."/>
            <person name="Crous P.W."/>
            <person name="Grigoriev I.V."/>
        </authorList>
    </citation>
    <scope>NUCLEOTIDE SEQUENCE</scope>
    <source>
        <strain evidence="5 7">CBS 781.70</strain>
    </source>
</reference>
<accession>A0A6G1G7B6</accession>
<dbReference type="InterPro" id="IPR002048">
    <property type="entry name" value="EF_hand_dom"/>
</dbReference>
<proteinExistence type="predicted"/>
<reference evidence="7" key="3">
    <citation type="submission" date="2025-04" db="UniProtKB">
        <authorList>
            <consortium name="RefSeq"/>
        </authorList>
    </citation>
    <scope>IDENTIFICATION</scope>
    <source>
        <strain evidence="7">CBS 781.70</strain>
    </source>
</reference>
<feature type="compositionally biased region" description="Basic and acidic residues" evidence="3">
    <location>
        <begin position="41"/>
        <end position="62"/>
    </location>
</feature>
<evidence type="ECO:0000313" key="6">
    <source>
        <dbReference type="Proteomes" id="UP000504638"/>
    </source>
</evidence>
<name>A0A6G1G7B6_9PEZI</name>
<dbReference type="Gene3D" id="1.10.238.10">
    <property type="entry name" value="EF-hand"/>
    <property type="match status" value="2"/>
</dbReference>
<feature type="domain" description="EF-hand" evidence="4">
    <location>
        <begin position="204"/>
        <end position="235"/>
    </location>
</feature>
<dbReference type="PROSITE" id="PS00018">
    <property type="entry name" value="EF_HAND_1"/>
    <property type="match status" value="3"/>
</dbReference>
<dbReference type="InterPro" id="IPR018247">
    <property type="entry name" value="EF_Hand_1_Ca_BS"/>
</dbReference>
<dbReference type="SMART" id="SM00054">
    <property type="entry name" value="EFh"/>
    <property type="match status" value="3"/>
</dbReference>
<dbReference type="SUPFAM" id="SSF47473">
    <property type="entry name" value="EF-hand"/>
    <property type="match status" value="1"/>
</dbReference>
<evidence type="ECO:0000259" key="4">
    <source>
        <dbReference type="PROSITE" id="PS50222"/>
    </source>
</evidence>
<dbReference type="Pfam" id="PF00036">
    <property type="entry name" value="EF-hand_1"/>
    <property type="match status" value="1"/>
</dbReference>
<dbReference type="GeneID" id="54419750"/>
<gene>
    <name evidence="5 7" type="ORF">P152DRAFT_457195</name>
</gene>
<dbReference type="FunFam" id="1.10.238.10:FF:000172">
    <property type="entry name" value="Cell division control protein"/>
    <property type="match status" value="1"/>
</dbReference>